<evidence type="ECO:0000256" key="2">
    <source>
        <dbReference type="ARBA" id="ARBA00022679"/>
    </source>
</evidence>
<comment type="similarity">
    <text evidence="4">Belongs to the class I-like SAM-binding methyltransferase superfamily.</text>
</comment>
<keyword evidence="3" id="KW-0949">S-adenosyl-L-methionine</keyword>
<dbReference type="InterPro" id="IPR051654">
    <property type="entry name" value="Meroterpenoid_MTases"/>
</dbReference>
<protein>
    <recommendedName>
        <fullName evidence="7">Methyltransferase ausD</fullName>
    </recommendedName>
</protein>
<comment type="pathway">
    <text evidence="1">Secondary metabolite biosynthesis.</text>
</comment>
<evidence type="ECO:0000256" key="3">
    <source>
        <dbReference type="ARBA" id="ARBA00022691"/>
    </source>
</evidence>
<keyword evidence="2" id="KW-0808">Transferase</keyword>
<dbReference type="OrthoDB" id="2094832at2759"/>
<keyword evidence="6" id="KW-1185">Reference proteome</keyword>
<sequence length="302" mass="33877">MSTPAHGDEAIRQNLDPSLYAPKEDELAFFKQQTGIQDDEELKSHVISVQTKAYQVCGYPCIRRFGFMKLNIARLPAYPRALSLLLERADPVLLDIGCCFGNDARKVVVDGWSAKNVVASDLRQAFWDYGLELFKSTPESSPATFLAGDAFDDNFLAKTQLPPPSEPRPDLHTITSLNSLHGKISVIHASSFFHLFSEERQLDLAHRLASLILPEKGSVILGQHIAKPQKGLLREGTMLPSMFCHSPASWRQLWEEEVFRKEVPVKVDAELVFIETKGLLLPQDVSAKSTNVWFMKWSVTVL</sequence>
<reference evidence="5 6" key="1">
    <citation type="submission" date="2020-01" db="EMBL/GenBank/DDBJ databases">
        <authorList>
            <person name="Gupta K D."/>
        </authorList>
    </citation>
    <scope>NUCLEOTIDE SEQUENCE [LARGE SCALE GENOMIC DNA]</scope>
</reference>
<dbReference type="SUPFAM" id="SSF53335">
    <property type="entry name" value="S-adenosyl-L-methionine-dependent methyltransferases"/>
    <property type="match status" value="1"/>
</dbReference>
<proteinExistence type="inferred from homology"/>
<evidence type="ECO:0000256" key="4">
    <source>
        <dbReference type="ARBA" id="ARBA00038314"/>
    </source>
</evidence>
<dbReference type="PANTHER" id="PTHR35897">
    <property type="entry name" value="METHYLTRANSFERASE AUSD"/>
    <property type="match status" value="1"/>
</dbReference>
<dbReference type="Gene3D" id="3.40.50.150">
    <property type="entry name" value="Vaccinia Virus protein VP39"/>
    <property type="match status" value="1"/>
</dbReference>
<evidence type="ECO:0000313" key="6">
    <source>
        <dbReference type="Proteomes" id="UP000467700"/>
    </source>
</evidence>
<evidence type="ECO:0000313" key="5">
    <source>
        <dbReference type="EMBL" id="CAA7265532.1"/>
    </source>
</evidence>
<comment type="caution">
    <text evidence="5">The sequence shown here is derived from an EMBL/GenBank/DDBJ whole genome shotgun (WGS) entry which is preliminary data.</text>
</comment>
<dbReference type="InterPro" id="IPR029063">
    <property type="entry name" value="SAM-dependent_MTases_sf"/>
</dbReference>
<dbReference type="GO" id="GO:0016740">
    <property type="term" value="F:transferase activity"/>
    <property type="evidence" value="ECO:0007669"/>
    <property type="project" value="UniProtKB-KW"/>
</dbReference>
<organism evidence="5 6">
    <name type="scientific">Cyclocybe aegerita</name>
    <name type="common">Black poplar mushroom</name>
    <name type="synonym">Agrocybe aegerita</name>
    <dbReference type="NCBI Taxonomy" id="1973307"/>
    <lineage>
        <taxon>Eukaryota</taxon>
        <taxon>Fungi</taxon>
        <taxon>Dikarya</taxon>
        <taxon>Basidiomycota</taxon>
        <taxon>Agaricomycotina</taxon>
        <taxon>Agaricomycetes</taxon>
        <taxon>Agaricomycetidae</taxon>
        <taxon>Agaricales</taxon>
        <taxon>Agaricineae</taxon>
        <taxon>Bolbitiaceae</taxon>
        <taxon>Cyclocybe</taxon>
    </lineage>
</organism>
<dbReference type="EMBL" id="CACVBS010000049">
    <property type="protein sequence ID" value="CAA7265532.1"/>
    <property type="molecule type" value="Genomic_DNA"/>
</dbReference>
<gene>
    <name evidence="5" type="ORF">AAE3_LOCUS7829</name>
</gene>
<accession>A0A8S0X2Y4</accession>
<evidence type="ECO:0000256" key="1">
    <source>
        <dbReference type="ARBA" id="ARBA00005179"/>
    </source>
</evidence>
<dbReference type="PANTHER" id="PTHR35897:SF1">
    <property type="entry name" value="METHYLTRANSFERASE AUSD"/>
    <property type="match status" value="1"/>
</dbReference>
<evidence type="ECO:0008006" key="7">
    <source>
        <dbReference type="Google" id="ProtNLM"/>
    </source>
</evidence>
<name>A0A8S0X2Y4_CYCAE</name>
<dbReference type="AlphaFoldDB" id="A0A8S0X2Y4"/>
<dbReference type="Proteomes" id="UP000467700">
    <property type="component" value="Unassembled WGS sequence"/>
</dbReference>